<dbReference type="GO" id="GO:0010181">
    <property type="term" value="F:FMN binding"/>
    <property type="evidence" value="ECO:0007669"/>
    <property type="project" value="TreeGrafter"/>
</dbReference>
<proteinExistence type="predicted"/>
<reference evidence="3 4" key="1">
    <citation type="submission" date="2017-08" db="EMBL/GenBank/DDBJ databases">
        <title>The complete genome sequence of Nocardiopsis gilva YIM 90087.</title>
        <authorList>
            <person name="Yin M."/>
            <person name="Tang S."/>
        </authorList>
    </citation>
    <scope>NUCLEOTIDE SEQUENCE [LARGE SCALE GENOMIC DNA]</scope>
    <source>
        <strain evidence="3 4">YIM 90087</strain>
    </source>
</reference>
<feature type="transmembrane region" description="Helical" evidence="1">
    <location>
        <begin position="12"/>
        <end position="32"/>
    </location>
</feature>
<organism evidence="3 4">
    <name type="scientific">Nocardiopsis gilva YIM 90087</name>
    <dbReference type="NCBI Taxonomy" id="1235441"/>
    <lineage>
        <taxon>Bacteria</taxon>
        <taxon>Bacillati</taxon>
        <taxon>Actinomycetota</taxon>
        <taxon>Actinomycetes</taxon>
        <taxon>Streptosporangiales</taxon>
        <taxon>Nocardiopsidaceae</taxon>
        <taxon>Nocardiopsis</taxon>
    </lineage>
</organism>
<dbReference type="InterPro" id="IPR036551">
    <property type="entry name" value="Flavin_trans-like"/>
</dbReference>
<dbReference type="Proteomes" id="UP000215005">
    <property type="component" value="Chromosome"/>
</dbReference>
<dbReference type="InterPro" id="IPR003382">
    <property type="entry name" value="Flavoprotein"/>
</dbReference>
<gene>
    <name evidence="3" type="ORF">CDO52_08600</name>
</gene>
<sequence length="201" mass="21793">MTSPASRLSLRRLLIVGSGSIAIAMSPFWLNWMRMTHPDVELRIIVTRGAERFVRRDVLAALTRREVPADAWPDEPSPRPLHVELASWPDAVVVHPASLNYTARLALGMGDSPSLLALQCTEAPIGVALSPPPGALKGHVMARHVAELRSRPNVHVAMPEQPPELAERDGDWGGVAPLPKILAALDAMYCAQLDEGRTSDA</sequence>
<dbReference type="KEGG" id="ngv:CDO52_08600"/>
<accession>A0A223S3X7</accession>
<dbReference type="Gene3D" id="3.40.50.1950">
    <property type="entry name" value="Flavin prenyltransferase-like"/>
    <property type="match status" value="1"/>
</dbReference>
<dbReference type="SUPFAM" id="SSF52507">
    <property type="entry name" value="Homo-oligomeric flavin-containing Cys decarboxylases, HFCD"/>
    <property type="match status" value="1"/>
</dbReference>
<dbReference type="EMBL" id="CP022753">
    <property type="protein sequence ID" value="ASU82833.1"/>
    <property type="molecule type" value="Genomic_DNA"/>
</dbReference>
<keyword evidence="1" id="KW-1133">Transmembrane helix</keyword>
<dbReference type="RefSeq" id="WP_017617396.1">
    <property type="nucleotide sequence ID" value="NZ_ANBG01000070.1"/>
</dbReference>
<dbReference type="OrthoDB" id="4578483at2"/>
<dbReference type="AlphaFoldDB" id="A0A223S3X7"/>
<dbReference type="GO" id="GO:0071513">
    <property type="term" value="C:phosphopantothenoylcysteine decarboxylase complex"/>
    <property type="evidence" value="ECO:0007669"/>
    <property type="project" value="TreeGrafter"/>
</dbReference>
<dbReference type="PANTHER" id="PTHR14359">
    <property type="entry name" value="HOMO-OLIGOMERIC FLAVIN CONTAINING CYS DECARBOXYLASE FAMILY"/>
    <property type="match status" value="1"/>
</dbReference>
<evidence type="ECO:0000259" key="2">
    <source>
        <dbReference type="Pfam" id="PF02441"/>
    </source>
</evidence>
<feature type="domain" description="Flavoprotein" evidence="2">
    <location>
        <begin position="12"/>
        <end position="114"/>
    </location>
</feature>
<dbReference type="GO" id="GO:0015937">
    <property type="term" value="P:coenzyme A biosynthetic process"/>
    <property type="evidence" value="ECO:0007669"/>
    <property type="project" value="TreeGrafter"/>
</dbReference>
<dbReference type="PANTHER" id="PTHR14359:SF6">
    <property type="entry name" value="PHOSPHOPANTOTHENOYLCYSTEINE DECARBOXYLASE"/>
    <property type="match status" value="1"/>
</dbReference>
<keyword evidence="1" id="KW-0472">Membrane</keyword>
<evidence type="ECO:0000313" key="3">
    <source>
        <dbReference type="EMBL" id="ASU82833.1"/>
    </source>
</evidence>
<dbReference type="Pfam" id="PF02441">
    <property type="entry name" value="Flavoprotein"/>
    <property type="match status" value="1"/>
</dbReference>
<protein>
    <recommendedName>
        <fullName evidence="2">Flavoprotein domain-containing protein</fullName>
    </recommendedName>
</protein>
<dbReference type="GO" id="GO:0004633">
    <property type="term" value="F:phosphopantothenoylcysteine decarboxylase activity"/>
    <property type="evidence" value="ECO:0007669"/>
    <property type="project" value="TreeGrafter"/>
</dbReference>
<keyword evidence="4" id="KW-1185">Reference proteome</keyword>
<name>A0A223S3X7_9ACTN</name>
<evidence type="ECO:0000256" key="1">
    <source>
        <dbReference type="SAM" id="Phobius"/>
    </source>
</evidence>
<evidence type="ECO:0000313" key="4">
    <source>
        <dbReference type="Proteomes" id="UP000215005"/>
    </source>
</evidence>
<keyword evidence="1" id="KW-0812">Transmembrane</keyword>